<evidence type="ECO:0000256" key="1">
    <source>
        <dbReference type="SAM" id="MobiDB-lite"/>
    </source>
</evidence>
<protein>
    <submittedName>
        <fullName evidence="6">Unannotated protein</fullName>
    </submittedName>
</protein>
<evidence type="ECO:0000313" key="4">
    <source>
        <dbReference type="EMBL" id="CAB4813387.1"/>
    </source>
</evidence>
<feature type="region of interest" description="Disordered" evidence="1">
    <location>
        <begin position="1"/>
        <end position="37"/>
    </location>
</feature>
<organism evidence="6">
    <name type="scientific">freshwater metagenome</name>
    <dbReference type="NCBI Taxonomy" id="449393"/>
    <lineage>
        <taxon>unclassified sequences</taxon>
        <taxon>metagenomes</taxon>
        <taxon>ecological metagenomes</taxon>
    </lineage>
</organism>
<dbReference type="EMBL" id="CAEZZP010000001">
    <property type="protein sequence ID" value="CAB4760205.1"/>
    <property type="molecule type" value="Genomic_DNA"/>
</dbReference>
<accession>A0A6J7QSL4</accession>
<dbReference type="EMBL" id="CAFAAL010000144">
    <property type="protein sequence ID" value="CAB4813387.1"/>
    <property type="molecule type" value="Genomic_DNA"/>
</dbReference>
<name>A0A6J7QSL4_9ZZZZ</name>
<evidence type="ECO:0000313" key="6">
    <source>
        <dbReference type="EMBL" id="CAB5019971.1"/>
    </source>
</evidence>
<evidence type="ECO:0000313" key="5">
    <source>
        <dbReference type="EMBL" id="CAB4887402.1"/>
    </source>
</evidence>
<dbReference type="EMBL" id="CAFBMF010000001">
    <property type="protein sequence ID" value="CAB4887402.1"/>
    <property type="molecule type" value="Genomic_DNA"/>
</dbReference>
<dbReference type="EMBL" id="CAFBPS010000006">
    <property type="protein sequence ID" value="CAB5019971.1"/>
    <property type="molecule type" value="Genomic_DNA"/>
</dbReference>
<gene>
    <name evidence="2" type="ORF">UFOPK2658_00017</name>
    <name evidence="3" type="ORF">UFOPK2880_00056</name>
    <name evidence="4" type="ORF">UFOPK3004_01385</name>
    <name evidence="5" type="ORF">UFOPK3494_00031</name>
    <name evidence="6" type="ORF">UFOPK4134_00213</name>
</gene>
<sequence>MKKGRHRRFEEARKLKQAGPSAFDLGLGGGDSQPRSQDDEYAALAEKYGVVFDDEDEIEAEDEDDDLA</sequence>
<dbReference type="EMBL" id="CAEZYH010000001">
    <property type="protein sequence ID" value="CAB4704588.1"/>
    <property type="molecule type" value="Genomic_DNA"/>
</dbReference>
<proteinExistence type="predicted"/>
<reference evidence="6" key="1">
    <citation type="submission" date="2020-05" db="EMBL/GenBank/DDBJ databases">
        <authorList>
            <person name="Chiriac C."/>
            <person name="Salcher M."/>
            <person name="Ghai R."/>
            <person name="Kavagutti S V."/>
        </authorList>
    </citation>
    <scope>NUCLEOTIDE SEQUENCE</scope>
</reference>
<dbReference type="AlphaFoldDB" id="A0A6J7QSL4"/>
<evidence type="ECO:0000313" key="3">
    <source>
        <dbReference type="EMBL" id="CAB4760205.1"/>
    </source>
</evidence>
<evidence type="ECO:0000313" key="2">
    <source>
        <dbReference type="EMBL" id="CAB4704588.1"/>
    </source>
</evidence>